<dbReference type="GO" id="GO:0005634">
    <property type="term" value="C:nucleus"/>
    <property type="evidence" value="ECO:0007669"/>
    <property type="project" value="TreeGrafter"/>
</dbReference>
<evidence type="ECO:0000313" key="2">
    <source>
        <dbReference type="EMBL" id="VDP08254.1"/>
    </source>
</evidence>
<protein>
    <submittedName>
        <fullName evidence="4">BUB1 N-terminal domain-containing protein</fullName>
    </submittedName>
</protein>
<dbReference type="EMBL" id="UZAM01009229">
    <property type="protein sequence ID" value="VDP08254.1"/>
    <property type="molecule type" value="Genomic_DNA"/>
</dbReference>
<proteinExistence type="predicted"/>
<dbReference type="OrthoDB" id="248495at2759"/>
<dbReference type="AlphaFoldDB" id="A0A183IQ69"/>
<keyword evidence="3" id="KW-1185">Reference proteome</keyword>
<dbReference type="WBParaSite" id="SBAD_0000599401-mRNA-1">
    <property type="protein sequence ID" value="SBAD_0000599401-mRNA-1"/>
    <property type="gene ID" value="SBAD_0000599401"/>
</dbReference>
<dbReference type="InterPro" id="IPR015661">
    <property type="entry name" value="Bub1/Mad3"/>
</dbReference>
<dbReference type="PANTHER" id="PTHR14030:SF4">
    <property type="entry name" value="BUB1 KINASE, ISOFORM A-RELATED"/>
    <property type="match status" value="1"/>
</dbReference>
<name>A0A183IQ69_9BILA</name>
<dbReference type="Gene3D" id="1.25.40.430">
    <property type="match status" value="1"/>
</dbReference>
<reference evidence="4" key="1">
    <citation type="submission" date="2016-06" db="UniProtKB">
        <authorList>
            <consortium name="WormBaseParasite"/>
        </authorList>
    </citation>
    <scope>IDENTIFICATION</scope>
</reference>
<dbReference type="Pfam" id="PF08311">
    <property type="entry name" value="Mad3_BUB1_I"/>
    <property type="match status" value="1"/>
</dbReference>
<evidence type="ECO:0000313" key="3">
    <source>
        <dbReference type="Proteomes" id="UP000270296"/>
    </source>
</evidence>
<sequence length="328" mass="37328">MNGAEELHRSPAIWELSKENIQPLKCGRSLKAVPFELLIDDHRSVALQQEKLSQSECTPLSPIDPLESWYQRIRMAEQLILTGKTSSLRSLVEECIESLQDRSEYWNDRRMLYIWQKLSHGICTQLADFYIEWASELESTDDFRQANEVLLRGIEENAQPIEKLKSAHIEFLTRAGVPSHQCDGDTEIQRKFSTELTGYGLHKTVPYLRPADGSVYKKLCFANKKPTSFCVFSADSPRGNSFPSNQRALSESAVLNEINVKENVRTPLGGSSFNRKYFPVASIIHSRAVIIIIFHDRFSFQVAEVDASVLPIFPIHCQSLTLGRRQLV</sequence>
<dbReference type="GO" id="GO:0051754">
    <property type="term" value="P:meiotic sister chromatid cohesion, centromeric"/>
    <property type="evidence" value="ECO:0007669"/>
    <property type="project" value="TreeGrafter"/>
</dbReference>
<organism evidence="4">
    <name type="scientific">Soboliphyme baturini</name>
    <dbReference type="NCBI Taxonomy" id="241478"/>
    <lineage>
        <taxon>Eukaryota</taxon>
        <taxon>Metazoa</taxon>
        <taxon>Ecdysozoa</taxon>
        <taxon>Nematoda</taxon>
        <taxon>Enoplea</taxon>
        <taxon>Dorylaimia</taxon>
        <taxon>Dioctophymatida</taxon>
        <taxon>Dioctophymatoidea</taxon>
        <taxon>Soboliphymatidae</taxon>
        <taxon>Soboliphyme</taxon>
    </lineage>
</organism>
<feature type="domain" description="BUB1 N-terminal" evidence="1">
    <location>
        <begin position="53"/>
        <end position="193"/>
    </location>
</feature>
<dbReference type="PROSITE" id="PS51489">
    <property type="entry name" value="BUB1_N"/>
    <property type="match status" value="1"/>
</dbReference>
<dbReference type="SMART" id="SM00777">
    <property type="entry name" value="Mad3_BUB1_I"/>
    <property type="match status" value="1"/>
</dbReference>
<dbReference type="GO" id="GO:0032991">
    <property type="term" value="C:protein-containing complex"/>
    <property type="evidence" value="ECO:0007669"/>
    <property type="project" value="UniProtKB-ARBA"/>
</dbReference>
<gene>
    <name evidence="2" type="ORF">SBAD_LOCUS5766</name>
</gene>
<dbReference type="Proteomes" id="UP000270296">
    <property type="component" value="Unassembled WGS sequence"/>
</dbReference>
<evidence type="ECO:0000313" key="4">
    <source>
        <dbReference type="WBParaSite" id="SBAD_0000599401-mRNA-1"/>
    </source>
</evidence>
<dbReference type="GO" id="GO:0007094">
    <property type="term" value="P:mitotic spindle assembly checkpoint signaling"/>
    <property type="evidence" value="ECO:0007669"/>
    <property type="project" value="InterPro"/>
</dbReference>
<dbReference type="InterPro" id="IPR013212">
    <property type="entry name" value="Mad3/Bub1_I"/>
</dbReference>
<dbReference type="PANTHER" id="PTHR14030">
    <property type="entry name" value="MITOTIC CHECKPOINT SERINE/THREONINE-PROTEIN KINASE BUB1"/>
    <property type="match status" value="1"/>
</dbReference>
<evidence type="ECO:0000259" key="1">
    <source>
        <dbReference type="PROSITE" id="PS51489"/>
    </source>
</evidence>
<reference evidence="2 3" key="2">
    <citation type="submission" date="2018-11" db="EMBL/GenBank/DDBJ databases">
        <authorList>
            <consortium name="Pathogen Informatics"/>
        </authorList>
    </citation>
    <scope>NUCLEOTIDE SEQUENCE [LARGE SCALE GENOMIC DNA]</scope>
</reference>
<accession>A0A183IQ69</accession>
<dbReference type="GO" id="GO:0004672">
    <property type="term" value="F:protein kinase activity"/>
    <property type="evidence" value="ECO:0007669"/>
    <property type="project" value="TreeGrafter"/>
</dbReference>